<dbReference type="EMBL" id="CAWUHD010000175">
    <property type="protein sequence ID" value="CAK7237167.1"/>
    <property type="molecule type" value="Genomic_DNA"/>
</dbReference>
<dbReference type="InterPro" id="IPR029045">
    <property type="entry name" value="ClpP/crotonase-like_dom_sf"/>
</dbReference>
<dbReference type="InterPro" id="IPR001753">
    <property type="entry name" value="Enoyl-CoA_hydra/iso"/>
</dbReference>
<accession>A0ABP0D043</accession>
<dbReference type="SUPFAM" id="SSF52096">
    <property type="entry name" value="ClpP/crotonase"/>
    <property type="match status" value="1"/>
</dbReference>
<reference evidence="2 3" key="1">
    <citation type="submission" date="2024-01" db="EMBL/GenBank/DDBJ databases">
        <authorList>
            <person name="Allen C."/>
            <person name="Tagirdzhanova G."/>
        </authorList>
    </citation>
    <scope>NUCLEOTIDE SEQUENCE [LARGE SCALE GENOMIC DNA]</scope>
</reference>
<dbReference type="Gene3D" id="3.90.226.10">
    <property type="entry name" value="2-enoyl-CoA Hydratase, Chain A, domain 1"/>
    <property type="match status" value="1"/>
</dbReference>
<dbReference type="Pfam" id="PF00378">
    <property type="entry name" value="ECH_1"/>
    <property type="match status" value="1"/>
</dbReference>
<protein>
    <submittedName>
        <fullName evidence="2">Uncharacterized protein</fullName>
    </submittedName>
</protein>
<evidence type="ECO:0000313" key="2">
    <source>
        <dbReference type="EMBL" id="CAK7237167.1"/>
    </source>
</evidence>
<dbReference type="PANTHER" id="PTHR11941">
    <property type="entry name" value="ENOYL-COA HYDRATASE-RELATED"/>
    <property type="match status" value="1"/>
</dbReference>
<gene>
    <name evidence="2" type="ORF">SEUCBS140593_009866</name>
</gene>
<comment type="caution">
    <text evidence="2">The sequence shown here is derived from an EMBL/GenBank/DDBJ whole genome shotgun (WGS) entry which is preliminary data.</text>
</comment>
<dbReference type="PANTHER" id="PTHR11941:SF54">
    <property type="entry name" value="ENOYL-COA HYDRATASE, MITOCHONDRIAL"/>
    <property type="match status" value="1"/>
</dbReference>
<name>A0ABP0D043_9PEZI</name>
<sequence>MSVYRTHLDEYSKKYANFFSFRREDGILEVKIHSDGGPLRWNLEIHSALVPALRDINDDPDNEVLIFTGTGDAFLGAFDGPSWARHGFNGPFSDKQAYDIMYRNQTREPFALLDLQIPVIAAVNGPVIVHAELALLNDIVLASDNAYFYDGHFDSMGIVPGDGVQTVYRELLGHNRGRYFVYMGEKIYAAEAKQLGLVSEVLPLDKLLDRAWEIARTKFLPKNRVQRRLARSLLIQPWRELFTKEVNFGMAHEALGCYSHWPMSQQEYDPSSMAREATTAETDTLQSI</sequence>
<dbReference type="CDD" id="cd06558">
    <property type="entry name" value="crotonase-like"/>
    <property type="match status" value="1"/>
</dbReference>
<feature type="region of interest" description="Disordered" evidence="1">
    <location>
        <begin position="269"/>
        <end position="288"/>
    </location>
</feature>
<dbReference type="Proteomes" id="UP001642482">
    <property type="component" value="Unassembled WGS sequence"/>
</dbReference>
<evidence type="ECO:0000313" key="3">
    <source>
        <dbReference type="Proteomes" id="UP001642482"/>
    </source>
</evidence>
<keyword evidence="3" id="KW-1185">Reference proteome</keyword>
<proteinExistence type="predicted"/>
<organism evidence="2 3">
    <name type="scientific">Sporothrix eucalyptigena</name>
    <dbReference type="NCBI Taxonomy" id="1812306"/>
    <lineage>
        <taxon>Eukaryota</taxon>
        <taxon>Fungi</taxon>
        <taxon>Dikarya</taxon>
        <taxon>Ascomycota</taxon>
        <taxon>Pezizomycotina</taxon>
        <taxon>Sordariomycetes</taxon>
        <taxon>Sordariomycetidae</taxon>
        <taxon>Ophiostomatales</taxon>
        <taxon>Ophiostomataceae</taxon>
        <taxon>Sporothrix</taxon>
    </lineage>
</organism>
<feature type="compositionally biased region" description="Polar residues" evidence="1">
    <location>
        <begin position="279"/>
        <end position="288"/>
    </location>
</feature>
<evidence type="ECO:0000256" key="1">
    <source>
        <dbReference type="SAM" id="MobiDB-lite"/>
    </source>
</evidence>